<keyword evidence="2" id="KW-1133">Transmembrane helix</keyword>
<reference evidence="3" key="2">
    <citation type="submission" date="2021-09" db="EMBL/GenBank/DDBJ databases">
        <authorList>
            <person name="Jia N."/>
            <person name="Wang J."/>
            <person name="Shi W."/>
            <person name="Du L."/>
            <person name="Sun Y."/>
            <person name="Zhan W."/>
            <person name="Jiang J."/>
            <person name="Wang Q."/>
            <person name="Zhang B."/>
            <person name="Ji P."/>
            <person name="Sakyi L.B."/>
            <person name="Cui X."/>
            <person name="Yuan T."/>
            <person name="Jiang B."/>
            <person name="Yang W."/>
            <person name="Lam T.T.-Y."/>
            <person name="Chang Q."/>
            <person name="Ding S."/>
            <person name="Wang X."/>
            <person name="Zhu J."/>
            <person name="Ruan X."/>
            <person name="Zhao L."/>
            <person name="Wei J."/>
            <person name="Que T."/>
            <person name="Du C."/>
            <person name="Cheng J."/>
            <person name="Dai P."/>
            <person name="Han X."/>
            <person name="Huang E."/>
            <person name="Gao Y."/>
            <person name="Liu J."/>
            <person name="Shao H."/>
            <person name="Ye R."/>
            <person name="Li L."/>
            <person name="Wei W."/>
            <person name="Wang X."/>
            <person name="Wang C."/>
            <person name="Huo Q."/>
            <person name="Li W."/>
            <person name="Guo W."/>
            <person name="Chen H."/>
            <person name="Chen S."/>
            <person name="Zhou L."/>
            <person name="Zhou L."/>
            <person name="Ni X."/>
            <person name="Tian J."/>
            <person name="Zhou Y."/>
            <person name="Sheng Y."/>
            <person name="Liu T."/>
            <person name="Pan Y."/>
            <person name="Xia L."/>
            <person name="Li J."/>
            <person name="Zhao F."/>
            <person name="Cao W."/>
        </authorList>
    </citation>
    <scope>NUCLEOTIDE SEQUENCE</scope>
    <source>
        <strain evidence="3">Rsan-2018</strain>
        <tissue evidence="3">Larvae</tissue>
    </source>
</reference>
<keyword evidence="2" id="KW-0812">Transmembrane</keyword>
<sequence>MGKKDNDAYWYMCETKDSIRVLMVLYAFVTFLALVAEATSTVVTARNTDYHRRPYVWIMGATYTSLRFLTLIVIIYWIVAATRTNVRGMRMAFNIVFVRVIGNLIYNGAYFVTEVFLIASRVTSPVVLSPTTPRLPSRGDVSRVASPPAVTSPRKGAKARPSGSVAPSRVASPTVAYAPAK</sequence>
<evidence type="ECO:0000313" key="4">
    <source>
        <dbReference type="Proteomes" id="UP000821837"/>
    </source>
</evidence>
<accession>A0A9D4SWG3</accession>
<evidence type="ECO:0000313" key="3">
    <source>
        <dbReference type="EMBL" id="KAH7956557.1"/>
    </source>
</evidence>
<evidence type="ECO:0000256" key="1">
    <source>
        <dbReference type="SAM" id="MobiDB-lite"/>
    </source>
</evidence>
<comment type="caution">
    <text evidence="3">The sequence shown here is derived from an EMBL/GenBank/DDBJ whole genome shotgun (WGS) entry which is preliminary data.</text>
</comment>
<keyword evidence="4" id="KW-1185">Reference proteome</keyword>
<protein>
    <submittedName>
        <fullName evidence="3">Uncharacterized protein</fullName>
    </submittedName>
</protein>
<feature type="transmembrane region" description="Helical" evidence="2">
    <location>
        <begin position="55"/>
        <end position="79"/>
    </location>
</feature>
<reference evidence="3" key="1">
    <citation type="journal article" date="2020" name="Cell">
        <title>Large-Scale Comparative Analyses of Tick Genomes Elucidate Their Genetic Diversity and Vector Capacities.</title>
        <authorList>
            <consortium name="Tick Genome and Microbiome Consortium (TIGMIC)"/>
            <person name="Jia N."/>
            <person name="Wang J."/>
            <person name="Shi W."/>
            <person name="Du L."/>
            <person name="Sun Y."/>
            <person name="Zhan W."/>
            <person name="Jiang J.F."/>
            <person name="Wang Q."/>
            <person name="Zhang B."/>
            <person name="Ji P."/>
            <person name="Bell-Sakyi L."/>
            <person name="Cui X.M."/>
            <person name="Yuan T.T."/>
            <person name="Jiang B.G."/>
            <person name="Yang W.F."/>
            <person name="Lam T.T."/>
            <person name="Chang Q.C."/>
            <person name="Ding S.J."/>
            <person name="Wang X.J."/>
            <person name="Zhu J.G."/>
            <person name="Ruan X.D."/>
            <person name="Zhao L."/>
            <person name="Wei J.T."/>
            <person name="Ye R.Z."/>
            <person name="Que T.C."/>
            <person name="Du C.H."/>
            <person name="Zhou Y.H."/>
            <person name="Cheng J.X."/>
            <person name="Dai P.F."/>
            <person name="Guo W.B."/>
            <person name="Han X.H."/>
            <person name="Huang E.J."/>
            <person name="Li L.F."/>
            <person name="Wei W."/>
            <person name="Gao Y.C."/>
            <person name="Liu J.Z."/>
            <person name="Shao H.Z."/>
            <person name="Wang X."/>
            <person name="Wang C.C."/>
            <person name="Yang T.C."/>
            <person name="Huo Q.B."/>
            <person name="Li W."/>
            <person name="Chen H.Y."/>
            <person name="Chen S.E."/>
            <person name="Zhou L.G."/>
            <person name="Ni X.B."/>
            <person name="Tian J.H."/>
            <person name="Sheng Y."/>
            <person name="Liu T."/>
            <person name="Pan Y.S."/>
            <person name="Xia L.Y."/>
            <person name="Li J."/>
            <person name="Zhao F."/>
            <person name="Cao W.C."/>
        </authorList>
    </citation>
    <scope>NUCLEOTIDE SEQUENCE</scope>
    <source>
        <strain evidence="3">Rsan-2018</strain>
    </source>
</reference>
<dbReference type="EMBL" id="JABSTV010001250">
    <property type="protein sequence ID" value="KAH7956557.1"/>
    <property type="molecule type" value="Genomic_DNA"/>
</dbReference>
<dbReference type="AlphaFoldDB" id="A0A9D4SWG3"/>
<feature type="transmembrane region" description="Helical" evidence="2">
    <location>
        <begin position="91"/>
        <end position="112"/>
    </location>
</feature>
<feature type="transmembrane region" description="Helical" evidence="2">
    <location>
        <begin position="21"/>
        <end position="43"/>
    </location>
</feature>
<evidence type="ECO:0000256" key="2">
    <source>
        <dbReference type="SAM" id="Phobius"/>
    </source>
</evidence>
<keyword evidence="2" id="KW-0472">Membrane</keyword>
<organism evidence="3 4">
    <name type="scientific">Rhipicephalus sanguineus</name>
    <name type="common">Brown dog tick</name>
    <name type="synonym">Ixodes sanguineus</name>
    <dbReference type="NCBI Taxonomy" id="34632"/>
    <lineage>
        <taxon>Eukaryota</taxon>
        <taxon>Metazoa</taxon>
        <taxon>Ecdysozoa</taxon>
        <taxon>Arthropoda</taxon>
        <taxon>Chelicerata</taxon>
        <taxon>Arachnida</taxon>
        <taxon>Acari</taxon>
        <taxon>Parasitiformes</taxon>
        <taxon>Ixodida</taxon>
        <taxon>Ixodoidea</taxon>
        <taxon>Ixodidae</taxon>
        <taxon>Rhipicephalinae</taxon>
        <taxon>Rhipicephalus</taxon>
        <taxon>Rhipicephalus</taxon>
    </lineage>
</organism>
<proteinExistence type="predicted"/>
<dbReference type="Proteomes" id="UP000821837">
    <property type="component" value="Unassembled WGS sequence"/>
</dbReference>
<gene>
    <name evidence="3" type="ORF">HPB52_010631</name>
</gene>
<feature type="region of interest" description="Disordered" evidence="1">
    <location>
        <begin position="133"/>
        <end position="181"/>
    </location>
</feature>
<name>A0A9D4SWG3_RHISA</name>